<evidence type="ECO:0000313" key="10">
    <source>
        <dbReference type="EMBL" id="CAF1470469.1"/>
    </source>
</evidence>
<evidence type="ECO:0000256" key="3">
    <source>
        <dbReference type="ARBA" id="ARBA00022989"/>
    </source>
</evidence>
<feature type="transmembrane region" description="Helical" evidence="5">
    <location>
        <begin position="125"/>
        <end position="145"/>
    </location>
</feature>
<evidence type="ECO:0000256" key="4">
    <source>
        <dbReference type="ARBA" id="ARBA00023136"/>
    </source>
</evidence>
<protein>
    <recommendedName>
        <fullName evidence="5">PRA1 family protein</fullName>
    </recommendedName>
</protein>
<evidence type="ECO:0000313" key="15">
    <source>
        <dbReference type="Proteomes" id="UP000663823"/>
    </source>
</evidence>
<dbReference type="PANTHER" id="PTHR12859">
    <property type="entry name" value="PRA1 PROTEIN"/>
    <property type="match status" value="1"/>
</dbReference>
<keyword evidence="16" id="KW-1185">Reference proteome</keyword>
<feature type="transmembrane region" description="Helical" evidence="5">
    <location>
        <begin position="72"/>
        <end position="90"/>
    </location>
</feature>
<feature type="transmembrane region" description="Helical" evidence="5">
    <location>
        <begin position="102"/>
        <end position="119"/>
    </location>
</feature>
<organism evidence="12 15">
    <name type="scientific">Rotaria sordida</name>
    <dbReference type="NCBI Taxonomy" id="392033"/>
    <lineage>
        <taxon>Eukaryota</taxon>
        <taxon>Metazoa</taxon>
        <taxon>Spiralia</taxon>
        <taxon>Gnathifera</taxon>
        <taxon>Rotifera</taxon>
        <taxon>Eurotatoria</taxon>
        <taxon>Bdelloidea</taxon>
        <taxon>Philodinida</taxon>
        <taxon>Philodinidae</taxon>
        <taxon>Rotaria</taxon>
    </lineage>
</organism>
<dbReference type="EMBL" id="CAJOBD010002653">
    <property type="protein sequence ID" value="CAF3897997.1"/>
    <property type="molecule type" value="Genomic_DNA"/>
</dbReference>
<dbReference type="EMBL" id="CAJOBE010001463">
    <property type="protein sequence ID" value="CAF3746073.1"/>
    <property type="molecule type" value="Genomic_DNA"/>
</dbReference>
<evidence type="ECO:0000313" key="14">
    <source>
        <dbReference type="EMBL" id="CAF3897997.1"/>
    </source>
</evidence>
<keyword evidence="2 5" id="KW-0812">Transmembrane</keyword>
<dbReference type="Pfam" id="PF03208">
    <property type="entry name" value="PRA1"/>
    <property type="match status" value="1"/>
</dbReference>
<comment type="similarity">
    <text evidence="5">Belongs to the PRA1 family.</text>
</comment>
<dbReference type="EMBL" id="CAJNOO010001235">
    <property type="protein sequence ID" value="CAF1119845.1"/>
    <property type="molecule type" value="Genomic_DNA"/>
</dbReference>
<comment type="caution">
    <text evidence="12">The sequence shown here is derived from an EMBL/GenBank/DDBJ whole genome shotgun (WGS) entry which is preliminary data.</text>
</comment>
<evidence type="ECO:0000256" key="1">
    <source>
        <dbReference type="ARBA" id="ARBA00004141"/>
    </source>
</evidence>
<accession>A0A818W2K8</accession>
<dbReference type="Proteomes" id="UP000663823">
    <property type="component" value="Unassembled WGS sequence"/>
</dbReference>
<comment type="subcellular location">
    <subcellularLocation>
        <location evidence="1 5">Membrane</location>
        <topology evidence="1 5">Multi-pass membrane protein</topology>
    </subcellularLocation>
</comment>
<dbReference type="EMBL" id="CAJNOL010002167">
    <property type="protein sequence ID" value="CAF1470469.1"/>
    <property type="molecule type" value="Genomic_DNA"/>
</dbReference>
<evidence type="ECO:0000313" key="6">
    <source>
        <dbReference type="EMBL" id="CAF0913910.1"/>
    </source>
</evidence>
<dbReference type="Proteomes" id="UP000663889">
    <property type="component" value="Unassembled WGS sequence"/>
</dbReference>
<evidence type="ECO:0000313" key="11">
    <source>
        <dbReference type="EMBL" id="CAF1470825.1"/>
    </source>
</evidence>
<dbReference type="Proteomes" id="UP000663874">
    <property type="component" value="Unassembled WGS sequence"/>
</dbReference>
<keyword evidence="4 5" id="KW-0472">Membrane</keyword>
<sequence>MSNTDLKFQIPPIRSLREFIEGNDWTKPNLNPKEFDELQKQVISNLIYFQSNYGVIFIPFLLLVGYFRPAAILSDLLVIALLLVVFFYLTRERTIITIHFRDRPILILILVLVAAFIIISTFSSVWVFLIGFVLPLALIVVHATLRKPSFQNKAANVVENLSLKTSPMGFVLGWLGLKSIGNQSKPSTQTK</sequence>
<dbReference type="GO" id="GO:0016020">
    <property type="term" value="C:membrane"/>
    <property type="evidence" value="ECO:0007669"/>
    <property type="project" value="UniProtKB-SubCell"/>
</dbReference>
<dbReference type="PANTHER" id="PTHR12859:SF0">
    <property type="entry name" value="PRA1 FAMILY PROTEIN"/>
    <property type="match status" value="1"/>
</dbReference>
<dbReference type="AlphaFoldDB" id="A0A818W2K8"/>
<dbReference type="OrthoDB" id="18213at2759"/>
<reference evidence="12" key="1">
    <citation type="submission" date="2021-02" db="EMBL/GenBank/DDBJ databases">
        <authorList>
            <person name="Nowell W R."/>
        </authorList>
    </citation>
    <scope>NUCLEOTIDE SEQUENCE</scope>
</reference>
<evidence type="ECO:0000313" key="12">
    <source>
        <dbReference type="EMBL" id="CAF3718978.1"/>
    </source>
</evidence>
<dbReference type="Proteomes" id="UP000663864">
    <property type="component" value="Unassembled WGS sequence"/>
</dbReference>
<name>A0A818W2K8_9BILA</name>
<proteinExistence type="inferred from homology"/>
<dbReference type="InterPro" id="IPR004895">
    <property type="entry name" value="Prenylated_rab_accept_PRA1"/>
</dbReference>
<evidence type="ECO:0000313" key="9">
    <source>
        <dbReference type="EMBL" id="CAF1232773.1"/>
    </source>
</evidence>
<evidence type="ECO:0000313" key="8">
    <source>
        <dbReference type="EMBL" id="CAF1209598.1"/>
    </source>
</evidence>
<evidence type="ECO:0000313" key="13">
    <source>
        <dbReference type="EMBL" id="CAF3746073.1"/>
    </source>
</evidence>
<keyword evidence="3 5" id="KW-1133">Transmembrane helix</keyword>
<dbReference type="EMBL" id="CAJNOH010000156">
    <property type="protein sequence ID" value="CAF0913910.1"/>
    <property type="molecule type" value="Genomic_DNA"/>
</dbReference>
<dbReference type="Proteomes" id="UP000663882">
    <property type="component" value="Unassembled WGS sequence"/>
</dbReference>
<gene>
    <name evidence="13" type="ORF">FNK824_LOCUS11971</name>
    <name evidence="14" type="ORF">JBS370_LOCUS20720</name>
    <name evidence="10" type="ORF">JXQ802_LOCUS38707</name>
    <name evidence="11" type="ORF">JXQ802_LOCUS38728</name>
    <name evidence="12" type="ORF">OTI717_LOCUS13699</name>
    <name evidence="6" type="ORF">PYM288_LOCUS10171</name>
    <name evidence="7" type="ORF">RFH988_LOCUS20291</name>
    <name evidence="8" type="ORF">SEV965_LOCUS21594</name>
    <name evidence="9" type="ORF">ZHD862_LOCUS24459</name>
</gene>
<evidence type="ECO:0000313" key="16">
    <source>
        <dbReference type="Proteomes" id="UP000663870"/>
    </source>
</evidence>
<dbReference type="EMBL" id="CAJNOT010001663">
    <property type="protein sequence ID" value="CAF1232773.1"/>
    <property type="molecule type" value="Genomic_DNA"/>
</dbReference>
<evidence type="ECO:0000256" key="5">
    <source>
        <dbReference type="RuleBase" id="RU363107"/>
    </source>
</evidence>
<dbReference type="EMBL" id="CAJNOL010002169">
    <property type="protein sequence ID" value="CAF1470825.1"/>
    <property type="molecule type" value="Genomic_DNA"/>
</dbReference>
<dbReference type="Proteomes" id="UP000663836">
    <property type="component" value="Unassembled WGS sequence"/>
</dbReference>
<dbReference type="EMBL" id="CAJOAX010001479">
    <property type="protein sequence ID" value="CAF3718978.1"/>
    <property type="molecule type" value="Genomic_DNA"/>
</dbReference>
<dbReference type="Proteomes" id="UP000663870">
    <property type="component" value="Unassembled WGS sequence"/>
</dbReference>
<dbReference type="Proteomes" id="UP000663854">
    <property type="component" value="Unassembled WGS sequence"/>
</dbReference>
<evidence type="ECO:0000313" key="7">
    <source>
        <dbReference type="EMBL" id="CAF1119845.1"/>
    </source>
</evidence>
<dbReference type="EMBL" id="CAJNOU010001472">
    <property type="protein sequence ID" value="CAF1209598.1"/>
    <property type="molecule type" value="Genomic_DNA"/>
</dbReference>
<feature type="transmembrane region" description="Helical" evidence="5">
    <location>
        <begin position="46"/>
        <end position="66"/>
    </location>
</feature>
<evidence type="ECO:0000256" key="2">
    <source>
        <dbReference type="ARBA" id="ARBA00022692"/>
    </source>
</evidence>